<evidence type="ECO:0000259" key="18">
    <source>
        <dbReference type="Pfam" id="PF00912"/>
    </source>
</evidence>
<dbReference type="PANTHER" id="PTHR32282:SF33">
    <property type="entry name" value="PEPTIDOGLYCAN GLYCOSYLTRANSFERASE"/>
    <property type="match status" value="1"/>
</dbReference>
<dbReference type="GO" id="GO:0009002">
    <property type="term" value="F:serine-type D-Ala-D-Ala carboxypeptidase activity"/>
    <property type="evidence" value="ECO:0007669"/>
    <property type="project" value="UniProtKB-EC"/>
</dbReference>
<feature type="compositionally biased region" description="Basic and acidic residues" evidence="15">
    <location>
        <begin position="1"/>
        <end position="10"/>
    </location>
</feature>
<comment type="similarity">
    <text evidence="3">In the N-terminal section; belongs to the glycosyltransferase 51 family.</text>
</comment>
<evidence type="ECO:0000256" key="1">
    <source>
        <dbReference type="ARBA" id="ARBA00004752"/>
    </source>
</evidence>
<keyword evidence="16" id="KW-1133">Transmembrane helix</keyword>
<dbReference type="InterPro" id="IPR023346">
    <property type="entry name" value="Lysozyme-like_dom_sf"/>
</dbReference>
<keyword evidence="9" id="KW-0133">Cell shape</keyword>
<dbReference type="InterPro" id="IPR050396">
    <property type="entry name" value="Glycosyltr_51/Transpeptidase"/>
</dbReference>
<evidence type="ECO:0000256" key="12">
    <source>
        <dbReference type="ARBA" id="ARBA00023316"/>
    </source>
</evidence>
<comment type="catalytic activity">
    <reaction evidence="14">
        <text>[GlcNAc-(1-&gt;4)-Mur2Ac(oyl-L-Ala-gamma-D-Glu-L-Lys-D-Ala-D-Ala)](n)-di-trans,octa-cis-undecaprenyl diphosphate + beta-D-GlcNAc-(1-&gt;4)-Mur2Ac(oyl-L-Ala-gamma-D-Glu-L-Lys-D-Ala-D-Ala)-di-trans,octa-cis-undecaprenyl diphosphate = [GlcNAc-(1-&gt;4)-Mur2Ac(oyl-L-Ala-gamma-D-Glu-L-Lys-D-Ala-D-Ala)](n+1)-di-trans,octa-cis-undecaprenyl diphosphate + di-trans,octa-cis-undecaprenyl diphosphate + H(+)</text>
        <dbReference type="Rhea" id="RHEA:23708"/>
        <dbReference type="Rhea" id="RHEA-COMP:9602"/>
        <dbReference type="Rhea" id="RHEA-COMP:9603"/>
        <dbReference type="ChEBI" id="CHEBI:15378"/>
        <dbReference type="ChEBI" id="CHEBI:58405"/>
        <dbReference type="ChEBI" id="CHEBI:60033"/>
        <dbReference type="ChEBI" id="CHEBI:78435"/>
        <dbReference type="EC" id="2.4.99.28"/>
    </reaction>
</comment>
<dbReference type="SUPFAM" id="SSF56601">
    <property type="entry name" value="beta-lactamase/transpeptidase-like"/>
    <property type="match status" value="1"/>
</dbReference>
<feature type="transmembrane region" description="Helical" evidence="16">
    <location>
        <begin position="41"/>
        <end position="64"/>
    </location>
</feature>
<evidence type="ECO:0000256" key="3">
    <source>
        <dbReference type="ARBA" id="ARBA00007739"/>
    </source>
</evidence>
<dbReference type="Pfam" id="PF00912">
    <property type="entry name" value="Transgly"/>
    <property type="match status" value="1"/>
</dbReference>
<dbReference type="GO" id="GO:0008658">
    <property type="term" value="F:penicillin binding"/>
    <property type="evidence" value="ECO:0007669"/>
    <property type="project" value="InterPro"/>
</dbReference>
<dbReference type="Pfam" id="PF00905">
    <property type="entry name" value="Transpeptidase"/>
    <property type="match status" value="1"/>
</dbReference>
<dbReference type="NCBIfam" id="TIGR02074">
    <property type="entry name" value="PBP_1a_fam"/>
    <property type="match status" value="1"/>
</dbReference>
<keyword evidence="6" id="KW-0328">Glycosyltransferase</keyword>
<reference evidence="20" key="1">
    <citation type="submission" date="2019-06" db="EMBL/GenBank/DDBJ databases">
        <title>The complete genome of Emcibacter congregatus ZYLT.</title>
        <authorList>
            <person name="Zhao Z."/>
        </authorList>
    </citation>
    <scope>NUCLEOTIDE SEQUENCE [LARGE SCALE GENOMIC DNA]</scope>
    <source>
        <strain evidence="20">MCCC 1A06723</strain>
    </source>
</reference>
<sequence length="638" mass="70210">MASSRDQKKPEKSRKKRRDSRRAEIAGKPGKKPPRKGLAKFFYGLMVVLVWAVILLIPVTLYYAHDLPDVTDIEATPGRDTVMILDQEGEILASYGNVYGEWLDMEDIPAEFVQALVATEDRRFFGHFGIDIRGLARAVWQNLSNRSLVEGGSTITQQLAKNLFLSSEKTVKRKIQEMLLSFWLEMNFSKEEILTIYANRVYFGAGAYGIDAAARTYFGHDARNLSLTEAAMLAGVLKGPALYSPFRDLQRAYQRTEEVLDNMVDASFIKRETAERAKKADVNIAGAAATGDFRYYTDWIFEQIPDLIGQPTEPIVVYTTLKQNTQMKAAGAVQQIMDREGVTRNASQAALVSMDPDGAVRAMIGGRDYGQSQFNRVSQARRQPGSAFKLFVYLAALERGLTPQTTMRDSPVILDGWEPGNYTGDYLGEITLETAFANSINTVAVKLAEKINRRNVSAMARRLGITTPIVEEPSMALGTSEVSLLEMTAAYAAVFNGGYKVVPYGILEIQNSAGQILYRHMPGPPEQVLAPATAQTMQEMLARVVTEGTAKAARMDFPVAGKTGTTQSYKDALFIGAGLDTVNGVWVGNDDASAMNKVTGGGTPARIWKNFMLRVSLDRNDATLVTPNVSPRTKPGNQ</sequence>
<dbReference type="Proteomes" id="UP000319148">
    <property type="component" value="Unassembled WGS sequence"/>
</dbReference>
<name>A0A501PMI6_9PROT</name>
<organism evidence="19 20">
    <name type="scientific">Emcibacter nanhaiensis</name>
    <dbReference type="NCBI Taxonomy" id="1505037"/>
    <lineage>
        <taxon>Bacteria</taxon>
        <taxon>Pseudomonadati</taxon>
        <taxon>Pseudomonadota</taxon>
        <taxon>Alphaproteobacteria</taxon>
        <taxon>Emcibacterales</taxon>
        <taxon>Emcibacteraceae</taxon>
        <taxon>Emcibacter</taxon>
    </lineage>
</organism>
<dbReference type="OrthoDB" id="9766909at2"/>
<dbReference type="GO" id="GO:0008955">
    <property type="term" value="F:peptidoglycan glycosyltransferase activity"/>
    <property type="evidence" value="ECO:0007669"/>
    <property type="project" value="UniProtKB-EC"/>
</dbReference>
<dbReference type="GO" id="GO:0008360">
    <property type="term" value="P:regulation of cell shape"/>
    <property type="evidence" value="ECO:0007669"/>
    <property type="project" value="UniProtKB-KW"/>
</dbReference>
<keyword evidence="20" id="KW-1185">Reference proteome</keyword>
<dbReference type="UniPathway" id="UPA00219"/>
<evidence type="ECO:0000256" key="11">
    <source>
        <dbReference type="ARBA" id="ARBA00023268"/>
    </source>
</evidence>
<dbReference type="AlphaFoldDB" id="A0A501PMI6"/>
<keyword evidence="8" id="KW-0378">Hydrolase</keyword>
<feature type="region of interest" description="Disordered" evidence="15">
    <location>
        <begin position="1"/>
        <end position="33"/>
    </location>
</feature>
<dbReference type="InterPro" id="IPR036950">
    <property type="entry name" value="PBP_transglycosylase"/>
</dbReference>
<evidence type="ECO:0000256" key="7">
    <source>
        <dbReference type="ARBA" id="ARBA00022679"/>
    </source>
</evidence>
<evidence type="ECO:0000313" key="19">
    <source>
        <dbReference type="EMBL" id="TPD61505.1"/>
    </source>
</evidence>
<dbReference type="EMBL" id="VFIY01000005">
    <property type="protein sequence ID" value="TPD61505.1"/>
    <property type="molecule type" value="Genomic_DNA"/>
</dbReference>
<comment type="pathway">
    <text evidence="1">Cell wall biogenesis; peptidoglycan biosynthesis.</text>
</comment>
<dbReference type="GO" id="GO:0030288">
    <property type="term" value="C:outer membrane-bounded periplasmic space"/>
    <property type="evidence" value="ECO:0007669"/>
    <property type="project" value="TreeGrafter"/>
</dbReference>
<keyword evidence="4" id="KW-0121">Carboxypeptidase</keyword>
<dbReference type="GO" id="GO:0006508">
    <property type="term" value="P:proteolysis"/>
    <property type="evidence" value="ECO:0007669"/>
    <property type="project" value="UniProtKB-KW"/>
</dbReference>
<keyword evidence="16" id="KW-0812">Transmembrane</keyword>
<evidence type="ECO:0000256" key="8">
    <source>
        <dbReference type="ARBA" id="ARBA00022801"/>
    </source>
</evidence>
<comment type="caution">
    <text evidence="19">The sequence shown here is derived from an EMBL/GenBank/DDBJ whole genome shotgun (WGS) entry which is preliminary data.</text>
</comment>
<dbReference type="InterPro" id="IPR001460">
    <property type="entry name" value="PCN-bd_Tpept"/>
</dbReference>
<keyword evidence="11" id="KW-0511">Multifunctional enzyme</keyword>
<dbReference type="Gene3D" id="3.40.710.10">
    <property type="entry name" value="DD-peptidase/beta-lactamase superfamily"/>
    <property type="match status" value="1"/>
</dbReference>
<dbReference type="GO" id="GO:0009252">
    <property type="term" value="P:peptidoglycan biosynthetic process"/>
    <property type="evidence" value="ECO:0007669"/>
    <property type="project" value="UniProtKB-UniPathway"/>
</dbReference>
<dbReference type="FunFam" id="1.10.3810.10:FF:000001">
    <property type="entry name" value="Penicillin-binding protein 1A"/>
    <property type="match status" value="1"/>
</dbReference>
<keyword evidence="10" id="KW-0573">Peptidoglycan synthesis</keyword>
<keyword evidence="7" id="KW-0808">Transferase</keyword>
<evidence type="ECO:0000259" key="17">
    <source>
        <dbReference type="Pfam" id="PF00905"/>
    </source>
</evidence>
<evidence type="ECO:0000256" key="15">
    <source>
        <dbReference type="SAM" id="MobiDB-lite"/>
    </source>
</evidence>
<keyword evidence="12" id="KW-0961">Cell wall biogenesis/degradation</keyword>
<evidence type="ECO:0000256" key="16">
    <source>
        <dbReference type="SAM" id="Phobius"/>
    </source>
</evidence>
<keyword evidence="5" id="KW-0645">Protease</keyword>
<protein>
    <submittedName>
        <fullName evidence="19">PBP1A family penicillin-binding protein</fullName>
    </submittedName>
</protein>
<dbReference type="RefSeq" id="WP_139938894.1">
    <property type="nucleotide sequence ID" value="NZ_JBHSYP010000003.1"/>
</dbReference>
<evidence type="ECO:0000256" key="4">
    <source>
        <dbReference type="ARBA" id="ARBA00022645"/>
    </source>
</evidence>
<dbReference type="GO" id="GO:0071555">
    <property type="term" value="P:cell wall organization"/>
    <property type="evidence" value="ECO:0007669"/>
    <property type="project" value="UniProtKB-KW"/>
</dbReference>
<keyword evidence="16" id="KW-0472">Membrane</keyword>
<comment type="similarity">
    <text evidence="2">In the C-terminal section; belongs to the transpeptidase family.</text>
</comment>
<dbReference type="InterPro" id="IPR012338">
    <property type="entry name" value="Beta-lactam/transpept-like"/>
</dbReference>
<evidence type="ECO:0000256" key="13">
    <source>
        <dbReference type="ARBA" id="ARBA00034000"/>
    </source>
</evidence>
<evidence type="ECO:0000256" key="10">
    <source>
        <dbReference type="ARBA" id="ARBA00022984"/>
    </source>
</evidence>
<evidence type="ECO:0000256" key="5">
    <source>
        <dbReference type="ARBA" id="ARBA00022670"/>
    </source>
</evidence>
<feature type="domain" description="Penicillin-binding protein transpeptidase" evidence="17">
    <location>
        <begin position="351"/>
        <end position="571"/>
    </location>
</feature>
<evidence type="ECO:0000256" key="6">
    <source>
        <dbReference type="ARBA" id="ARBA00022676"/>
    </source>
</evidence>
<feature type="compositionally biased region" description="Basic residues" evidence="15">
    <location>
        <begin position="11"/>
        <end position="20"/>
    </location>
</feature>
<evidence type="ECO:0000256" key="9">
    <source>
        <dbReference type="ARBA" id="ARBA00022960"/>
    </source>
</evidence>
<comment type="catalytic activity">
    <reaction evidence="13">
        <text>Preferential cleavage: (Ac)2-L-Lys-D-Ala-|-D-Ala. Also transpeptidation of peptidyl-alanyl moieties that are N-acyl substituents of D-alanine.</text>
        <dbReference type="EC" id="3.4.16.4"/>
    </reaction>
</comment>
<accession>A0A501PMI6</accession>
<dbReference type="InterPro" id="IPR001264">
    <property type="entry name" value="Glyco_trans_51"/>
</dbReference>
<evidence type="ECO:0000256" key="14">
    <source>
        <dbReference type="ARBA" id="ARBA00049902"/>
    </source>
</evidence>
<dbReference type="Gene3D" id="1.10.3810.10">
    <property type="entry name" value="Biosynthetic peptidoglycan transglycosylase-like"/>
    <property type="match status" value="1"/>
</dbReference>
<proteinExistence type="inferred from homology"/>
<dbReference type="PANTHER" id="PTHR32282">
    <property type="entry name" value="BINDING PROTEIN TRANSPEPTIDASE, PUTATIVE-RELATED"/>
    <property type="match status" value="1"/>
</dbReference>
<evidence type="ECO:0000313" key="20">
    <source>
        <dbReference type="Proteomes" id="UP000319148"/>
    </source>
</evidence>
<gene>
    <name evidence="19" type="ORF">FIV46_04670</name>
</gene>
<dbReference type="SUPFAM" id="SSF53955">
    <property type="entry name" value="Lysozyme-like"/>
    <property type="match status" value="1"/>
</dbReference>
<evidence type="ECO:0000256" key="2">
    <source>
        <dbReference type="ARBA" id="ARBA00007090"/>
    </source>
</evidence>
<feature type="domain" description="Glycosyl transferase family 51" evidence="18">
    <location>
        <begin position="89"/>
        <end position="263"/>
    </location>
</feature>